<dbReference type="PROSITE" id="PS50977">
    <property type="entry name" value="HTH_TETR_2"/>
    <property type="match status" value="1"/>
</dbReference>
<dbReference type="EMBL" id="CP071794">
    <property type="protein sequence ID" value="QTD57334.1"/>
    <property type="molecule type" value="Genomic_DNA"/>
</dbReference>
<feature type="domain" description="HTH tetR-type" evidence="5">
    <location>
        <begin position="15"/>
        <end position="75"/>
    </location>
</feature>
<keyword evidence="3" id="KW-0804">Transcription</keyword>
<evidence type="ECO:0000256" key="1">
    <source>
        <dbReference type="ARBA" id="ARBA00023015"/>
    </source>
</evidence>
<reference evidence="6 7" key="1">
    <citation type="submission" date="2021-03" db="EMBL/GenBank/DDBJ databases">
        <title>Complete genome of Parasphingorhabdus_sp.JHSY0214.</title>
        <authorList>
            <person name="Yoo J.H."/>
            <person name="Bae J.W."/>
        </authorList>
    </citation>
    <scope>NUCLEOTIDE SEQUENCE [LARGE SCALE GENOMIC DNA]</scope>
    <source>
        <strain evidence="6 7">JHSY0214</strain>
    </source>
</reference>
<evidence type="ECO:0000256" key="3">
    <source>
        <dbReference type="ARBA" id="ARBA00023163"/>
    </source>
</evidence>
<feature type="DNA-binding region" description="H-T-H motif" evidence="4">
    <location>
        <begin position="38"/>
        <end position="57"/>
    </location>
</feature>
<evidence type="ECO:0000259" key="5">
    <source>
        <dbReference type="PROSITE" id="PS50977"/>
    </source>
</evidence>
<accession>A0ABX7T6V7</accession>
<keyword evidence="1" id="KW-0805">Transcription regulation</keyword>
<gene>
    <name evidence="6" type="ORF">J4G78_07325</name>
</gene>
<dbReference type="PANTHER" id="PTHR30055">
    <property type="entry name" value="HTH-TYPE TRANSCRIPTIONAL REGULATOR RUTR"/>
    <property type="match status" value="1"/>
</dbReference>
<evidence type="ECO:0000256" key="2">
    <source>
        <dbReference type="ARBA" id="ARBA00023125"/>
    </source>
</evidence>
<dbReference type="InterPro" id="IPR009057">
    <property type="entry name" value="Homeodomain-like_sf"/>
</dbReference>
<dbReference type="PANTHER" id="PTHR30055:SF234">
    <property type="entry name" value="HTH-TYPE TRANSCRIPTIONAL REGULATOR BETI"/>
    <property type="match status" value="1"/>
</dbReference>
<dbReference type="Proteomes" id="UP000663923">
    <property type="component" value="Chromosome"/>
</dbReference>
<dbReference type="SUPFAM" id="SSF46689">
    <property type="entry name" value="Homeodomain-like"/>
    <property type="match status" value="1"/>
</dbReference>
<proteinExistence type="predicted"/>
<sequence length="200" mass="21947">MNKNPVGRPKKGQESVTRSDIVTAGLDILKTGGERSLTMRGLAKSLSVTPMALYHHTGNREELIQVLADAVYDNVLDNLPKDDSPFERIQALLMAYCERVAIFPELTLCIFREPSAFAGQVKRITESLHGELVATKLPAKSINIWLDVLVDYTHGHALAQSVQTSSDTAGSMTTGDYQAGVRLLLRLLTAQIEAEQKNDL</sequence>
<dbReference type="InterPro" id="IPR001647">
    <property type="entry name" value="HTH_TetR"/>
</dbReference>
<evidence type="ECO:0000256" key="4">
    <source>
        <dbReference type="PROSITE-ProRule" id="PRU00335"/>
    </source>
</evidence>
<keyword evidence="2 4" id="KW-0238">DNA-binding</keyword>
<evidence type="ECO:0000313" key="6">
    <source>
        <dbReference type="EMBL" id="QTD57334.1"/>
    </source>
</evidence>
<dbReference type="Gene3D" id="1.10.357.10">
    <property type="entry name" value="Tetracycline Repressor, domain 2"/>
    <property type="match status" value="1"/>
</dbReference>
<keyword evidence="7" id="KW-1185">Reference proteome</keyword>
<dbReference type="RefSeq" id="WP_207989721.1">
    <property type="nucleotide sequence ID" value="NZ_CP071794.1"/>
</dbReference>
<dbReference type="InterPro" id="IPR050109">
    <property type="entry name" value="HTH-type_TetR-like_transc_reg"/>
</dbReference>
<organism evidence="6 7">
    <name type="scientific">Parasphingorhabdus cellanae</name>
    <dbReference type="NCBI Taxonomy" id="2806553"/>
    <lineage>
        <taxon>Bacteria</taxon>
        <taxon>Pseudomonadati</taxon>
        <taxon>Pseudomonadota</taxon>
        <taxon>Alphaproteobacteria</taxon>
        <taxon>Sphingomonadales</taxon>
        <taxon>Sphingomonadaceae</taxon>
        <taxon>Parasphingorhabdus</taxon>
    </lineage>
</organism>
<protein>
    <submittedName>
        <fullName evidence="6">TetR/AcrR family transcriptional regulator</fullName>
    </submittedName>
</protein>
<name>A0ABX7T6V7_9SPHN</name>
<evidence type="ECO:0000313" key="7">
    <source>
        <dbReference type="Proteomes" id="UP000663923"/>
    </source>
</evidence>